<gene>
    <name evidence="1" type="ORF">NDU88_004659</name>
</gene>
<dbReference type="Proteomes" id="UP001066276">
    <property type="component" value="Chromosome 3_2"/>
</dbReference>
<evidence type="ECO:0000313" key="1">
    <source>
        <dbReference type="EMBL" id="KAJ1179425.1"/>
    </source>
</evidence>
<reference evidence="1" key="1">
    <citation type="journal article" date="2022" name="bioRxiv">
        <title>Sequencing and chromosome-scale assembly of the giantPleurodeles waltlgenome.</title>
        <authorList>
            <person name="Brown T."/>
            <person name="Elewa A."/>
            <person name="Iarovenko S."/>
            <person name="Subramanian E."/>
            <person name="Araus A.J."/>
            <person name="Petzold A."/>
            <person name="Susuki M."/>
            <person name="Suzuki K.-i.T."/>
            <person name="Hayashi T."/>
            <person name="Toyoda A."/>
            <person name="Oliveira C."/>
            <person name="Osipova E."/>
            <person name="Leigh N.D."/>
            <person name="Simon A."/>
            <person name="Yun M.H."/>
        </authorList>
    </citation>
    <scope>NUCLEOTIDE SEQUENCE</scope>
    <source>
        <strain evidence="1">20211129_DDA</strain>
        <tissue evidence="1">Liver</tissue>
    </source>
</reference>
<name>A0AAV7TRW7_PLEWA</name>
<accession>A0AAV7TRW7</accession>
<dbReference type="EMBL" id="JANPWB010000006">
    <property type="protein sequence ID" value="KAJ1179425.1"/>
    <property type="molecule type" value="Genomic_DNA"/>
</dbReference>
<comment type="caution">
    <text evidence="1">The sequence shown here is derived from an EMBL/GenBank/DDBJ whole genome shotgun (WGS) entry which is preliminary data.</text>
</comment>
<sequence length="98" mass="10892">MPKLLCGQGEPLKFPCQTETPRVLGISRWYTGHRLMQRQGAGKGALGADLAKDGKVFFCSAKYIREPWSGGDTCFRSTQEERVKERRTQAVGVTEGDD</sequence>
<dbReference type="AlphaFoldDB" id="A0AAV7TRW7"/>
<keyword evidence="2" id="KW-1185">Reference proteome</keyword>
<protein>
    <submittedName>
        <fullName evidence="1">Uncharacterized protein</fullName>
    </submittedName>
</protein>
<proteinExistence type="predicted"/>
<evidence type="ECO:0000313" key="2">
    <source>
        <dbReference type="Proteomes" id="UP001066276"/>
    </source>
</evidence>
<organism evidence="1 2">
    <name type="scientific">Pleurodeles waltl</name>
    <name type="common">Iberian ribbed newt</name>
    <dbReference type="NCBI Taxonomy" id="8319"/>
    <lineage>
        <taxon>Eukaryota</taxon>
        <taxon>Metazoa</taxon>
        <taxon>Chordata</taxon>
        <taxon>Craniata</taxon>
        <taxon>Vertebrata</taxon>
        <taxon>Euteleostomi</taxon>
        <taxon>Amphibia</taxon>
        <taxon>Batrachia</taxon>
        <taxon>Caudata</taxon>
        <taxon>Salamandroidea</taxon>
        <taxon>Salamandridae</taxon>
        <taxon>Pleurodelinae</taxon>
        <taxon>Pleurodeles</taxon>
    </lineage>
</organism>